<proteinExistence type="predicted"/>
<organism evidence="1 2">
    <name type="scientific">Trifolium medium</name>
    <dbReference type="NCBI Taxonomy" id="97028"/>
    <lineage>
        <taxon>Eukaryota</taxon>
        <taxon>Viridiplantae</taxon>
        <taxon>Streptophyta</taxon>
        <taxon>Embryophyta</taxon>
        <taxon>Tracheophyta</taxon>
        <taxon>Spermatophyta</taxon>
        <taxon>Magnoliopsida</taxon>
        <taxon>eudicotyledons</taxon>
        <taxon>Gunneridae</taxon>
        <taxon>Pentapetalae</taxon>
        <taxon>rosids</taxon>
        <taxon>fabids</taxon>
        <taxon>Fabales</taxon>
        <taxon>Fabaceae</taxon>
        <taxon>Papilionoideae</taxon>
        <taxon>50 kb inversion clade</taxon>
        <taxon>NPAAA clade</taxon>
        <taxon>Hologalegina</taxon>
        <taxon>IRL clade</taxon>
        <taxon>Trifolieae</taxon>
        <taxon>Trifolium</taxon>
    </lineage>
</organism>
<evidence type="ECO:0000313" key="2">
    <source>
        <dbReference type="Proteomes" id="UP000265520"/>
    </source>
</evidence>
<feature type="non-terminal residue" evidence="1">
    <location>
        <position position="1"/>
    </location>
</feature>
<dbReference type="Proteomes" id="UP000265520">
    <property type="component" value="Unassembled WGS sequence"/>
</dbReference>
<reference evidence="1 2" key="1">
    <citation type="journal article" date="2018" name="Front. Plant Sci.">
        <title>Red Clover (Trifolium pratense) and Zigzag Clover (T. medium) - A Picture of Genomic Similarities and Differences.</title>
        <authorList>
            <person name="Dluhosova J."/>
            <person name="Istvanek J."/>
            <person name="Nedelnik J."/>
            <person name="Repkova J."/>
        </authorList>
    </citation>
    <scope>NUCLEOTIDE SEQUENCE [LARGE SCALE GENOMIC DNA]</scope>
    <source>
        <strain evidence="2">cv. 10/8</strain>
        <tissue evidence="1">Leaf</tissue>
    </source>
</reference>
<comment type="caution">
    <text evidence="1">The sequence shown here is derived from an EMBL/GenBank/DDBJ whole genome shotgun (WGS) entry which is preliminary data.</text>
</comment>
<dbReference type="AlphaFoldDB" id="A0A392TH27"/>
<evidence type="ECO:0000313" key="1">
    <source>
        <dbReference type="EMBL" id="MCI59727.1"/>
    </source>
</evidence>
<protein>
    <submittedName>
        <fullName evidence="1">Uncharacterized protein</fullName>
    </submittedName>
</protein>
<accession>A0A392TH27</accession>
<sequence>GAERFFVVEGDFADSGWSEWCRREGGGLRRVLRGGSGMERRLCFGRIRG</sequence>
<name>A0A392TH27_9FABA</name>
<dbReference type="EMBL" id="LXQA010569032">
    <property type="protein sequence ID" value="MCI59727.1"/>
    <property type="molecule type" value="Genomic_DNA"/>
</dbReference>
<keyword evidence="2" id="KW-1185">Reference proteome</keyword>